<dbReference type="OrthoDB" id="7485566at2759"/>
<sequence length="310" mass="35175">MHPKCSNKVQQPQYLKLEIEIDFKAQPDVLDQWSFPNPEEQEANRNNKDAWYKWMVMIRTIIWDPGRGGQAHINNTTKTIMNRIKLWNSYLKHSSDIFNVPKKASTNSNKHNDTIARNKRCIKYAAIGELSKAFKSLSPSPAIQYNDAVITALRNKHPEEAPPNLEPYQTESNTLTNWAKVAQLIIEGKICSDAQAIAYGARLIAIPKPDNTPRPIAVGSLLRRSAGAILLQRHSEQISKILGPNQLGVNVKQGVEIFSHGFKAISKHIQTNNKGVFVKIDFQNAFNTCKRRKLLELVRKQIPELYGYAR</sequence>
<feature type="domain" description="Reverse transcriptase" evidence="1">
    <location>
        <begin position="187"/>
        <end position="310"/>
    </location>
</feature>
<gene>
    <name evidence="2" type="ORF">RFI_03215</name>
</gene>
<reference evidence="2 3" key="1">
    <citation type="journal article" date="2013" name="Curr. Biol.">
        <title>The Genome of the Foraminiferan Reticulomyxa filosa.</title>
        <authorList>
            <person name="Glockner G."/>
            <person name="Hulsmann N."/>
            <person name="Schleicher M."/>
            <person name="Noegel A.A."/>
            <person name="Eichinger L."/>
            <person name="Gallinger C."/>
            <person name="Pawlowski J."/>
            <person name="Sierra R."/>
            <person name="Euteneuer U."/>
            <person name="Pillet L."/>
            <person name="Moustafa A."/>
            <person name="Platzer M."/>
            <person name="Groth M."/>
            <person name="Szafranski K."/>
            <person name="Schliwa M."/>
        </authorList>
    </citation>
    <scope>NUCLEOTIDE SEQUENCE [LARGE SCALE GENOMIC DNA]</scope>
</reference>
<dbReference type="AlphaFoldDB" id="X6P6U5"/>
<evidence type="ECO:0000313" key="2">
    <source>
        <dbReference type="EMBL" id="ETO33881.1"/>
    </source>
</evidence>
<evidence type="ECO:0000259" key="1">
    <source>
        <dbReference type="PROSITE" id="PS50878"/>
    </source>
</evidence>
<accession>X6P6U5</accession>
<proteinExistence type="predicted"/>
<organism evidence="2 3">
    <name type="scientific">Reticulomyxa filosa</name>
    <dbReference type="NCBI Taxonomy" id="46433"/>
    <lineage>
        <taxon>Eukaryota</taxon>
        <taxon>Sar</taxon>
        <taxon>Rhizaria</taxon>
        <taxon>Retaria</taxon>
        <taxon>Foraminifera</taxon>
        <taxon>Monothalamids</taxon>
        <taxon>Reticulomyxidae</taxon>
        <taxon>Reticulomyxa</taxon>
    </lineage>
</organism>
<keyword evidence="3" id="KW-1185">Reference proteome</keyword>
<dbReference type="InterPro" id="IPR000477">
    <property type="entry name" value="RT_dom"/>
</dbReference>
<evidence type="ECO:0000313" key="3">
    <source>
        <dbReference type="Proteomes" id="UP000023152"/>
    </source>
</evidence>
<protein>
    <recommendedName>
        <fullName evidence="1">Reverse transcriptase domain-containing protein</fullName>
    </recommendedName>
</protein>
<name>X6P6U5_RETFI</name>
<dbReference type="PROSITE" id="PS50878">
    <property type="entry name" value="RT_POL"/>
    <property type="match status" value="1"/>
</dbReference>
<dbReference type="Proteomes" id="UP000023152">
    <property type="component" value="Unassembled WGS sequence"/>
</dbReference>
<comment type="caution">
    <text evidence="2">The sequence shown here is derived from an EMBL/GenBank/DDBJ whole genome shotgun (WGS) entry which is preliminary data.</text>
</comment>
<dbReference type="EMBL" id="ASPP01003072">
    <property type="protein sequence ID" value="ETO33881.1"/>
    <property type="molecule type" value="Genomic_DNA"/>
</dbReference>